<dbReference type="EMBL" id="CP165734">
    <property type="protein sequence ID" value="XDV56913.1"/>
    <property type="molecule type" value="Genomic_DNA"/>
</dbReference>
<name>A0AB39XG99_9BRAD</name>
<evidence type="ECO:0000313" key="1">
    <source>
        <dbReference type="EMBL" id="XDV56913.1"/>
    </source>
</evidence>
<gene>
    <name evidence="1" type="ORF">AB8Z38_30670</name>
</gene>
<accession>A0AB39XG99</accession>
<protein>
    <submittedName>
        <fullName evidence="1">Uncharacterized protein</fullName>
    </submittedName>
</protein>
<organism evidence="1">
    <name type="scientific">Bradyrhizobium sp. LLZ17</name>
    <dbReference type="NCBI Taxonomy" id="3239388"/>
    <lineage>
        <taxon>Bacteria</taxon>
        <taxon>Pseudomonadati</taxon>
        <taxon>Pseudomonadota</taxon>
        <taxon>Alphaproteobacteria</taxon>
        <taxon>Hyphomicrobiales</taxon>
        <taxon>Nitrobacteraceae</taxon>
        <taxon>Bradyrhizobium</taxon>
    </lineage>
</organism>
<proteinExistence type="predicted"/>
<dbReference type="AlphaFoldDB" id="A0AB39XG99"/>
<reference evidence="1" key="1">
    <citation type="submission" date="2024-08" db="EMBL/GenBank/DDBJ databases">
        <authorList>
            <person name="Chaddad Z."/>
            <person name="Lamrabet M."/>
            <person name="Bouhnik O."/>
            <person name="Alami S."/>
            <person name="Wipf D."/>
            <person name="Courty P.E."/>
            <person name="Missbah El Idrissi M."/>
        </authorList>
    </citation>
    <scope>NUCLEOTIDE SEQUENCE</scope>
    <source>
        <strain evidence="1">LLZ17</strain>
    </source>
</reference>
<sequence>MQFQSLKMAAKLPAYDSIIASAIILTVRFCGRPLMKHLATRSAIVLVLAFVQSFEPAFASDGSEGRDLESLARAIAEADEIPSATFWPSIRLKSFDSNLSAFVARRGGPAFGAGVPTDQACAMQHFQMKLVGKNGTVKNEFAILLDPQTSGLPTKPKYLIARTEALHVDADGSPRAYHPEDPFGDKSCKLTPGPAGGYVSDRPCAIDTFGDAGVHVLDPAQELKGKDLRKVWPGLWPRIRDGIAKPIEVGAMPESLKTAYYGFYDAERGARTFFKRDIIPSTANKLPCIRKATSRFAGYFVAATALRHKQNVVGVDIEDADQIAPPECLPQSWLDASTVPFFVLPGSPFGQIRPGDLVAAYALIGGKERLIFAVIGDSGPTQSFGEASVALIQLLRSGSLTPVASNRDLNSWDRKMDVTILLLGNTEDTVGLGFTHQAIQMAGTSELQKWNGGTGDILKRLRACSRQAPLNKGG</sequence>
<dbReference type="RefSeq" id="WP_369721348.1">
    <property type="nucleotide sequence ID" value="NZ_CP165734.1"/>
</dbReference>